<proteinExistence type="inferred from homology"/>
<accession>A0ABR7CZJ5</accession>
<dbReference type="GO" id="GO:0032259">
    <property type="term" value="P:methylation"/>
    <property type="evidence" value="ECO:0007669"/>
    <property type="project" value="UniProtKB-KW"/>
</dbReference>
<dbReference type="PANTHER" id="PTHR43861:SF1">
    <property type="entry name" value="TRANS-ACONITATE 2-METHYLTRANSFERASE"/>
    <property type="match status" value="1"/>
</dbReference>
<evidence type="ECO:0000256" key="1">
    <source>
        <dbReference type="ARBA" id="ARBA00022603"/>
    </source>
</evidence>
<sequence>MMEINKEKVRKHFRRSMGSYDENAWVQRAVVGRLCPMAVAAVERMPRKILEVGCGTGLLTVLLRQAFPGSELHVNDLVEDLCCGTAVANGIPEGCCIPGDIERAELPGGYDLIVSASTFQWFTDPEATFRMLAENLNDGGCMVFSSFGKHNLREIRQTTGGGLAYRTKEELRDLLSPCFTVERMEEEFHVLEFDNPLSVLQHLKRTGVNVSSDRSVWTKGRVNAFIDEYNTRFTVEGKVILTYHPLYFVCRRKQLKIENELLRLLRGQVSPEAGREFNLKS</sequence>
<organism evidence="6 7">
    <name type="scientific">Butyricimonas hominis</name>
    <dbReference type="NCBI Taxonomy" id="2763032"/>
    <lineage>
        <taxon>Bacteria</taxon>
        <taxon>Pseudomonadati</taxon>
        <taxon>Bacteroidota</taxon>
        <taxon>Bacteroidia</taxon>
        <taxon>Bacteroidales</taxon>
        <taxon>Odoribacteraceae</taxon>
        <taxon>Butyricimonas</taxon>
    </lineage>
</organism>
<dbReference type="Gene3D" id="3.40.50.150">
    <property type="entry name" value="Vaccinia Virus protein VP39"/>
    <property type="match status" value="1"/>
</dbReference>
<dbReference type="InterPro" id="IPR029063">
    <property type="entry name" value="SAM-dependent_MTases_sf"/>
</dbReference>
<protein>
    <recommendedName>
        <fullName evidence="5">Malonyl-[acyl-carrier protein] O-methyltransferase</fullName>
        <shortName evidence="5">Malonyl-ACP O-methyltransferase</shortName>
        <ecNumber evidence="5">2.1.1.197</ecNumber>
    </recommendedName>
    <alternativeName>
        <fullName evidence="5">Biotin synthesis protein BioC</fullName>
    </alternativeName>
</protein>
<dbReference type="SUPFAM" id="SSF53335">
    <property type="entry name" value="S-adenosyl-L-methionine-dependent methyltransferases"/>
    <property type="match status" value="1"/>
</dbReference>
<keyword evidence="4 5" id="KW-0093">Biotin biosynthesis</keyword>
<comment type="caution">
    <text evidence="6">The sequence shown here is derived from an EMBL/GenBank/DDBJ whole genome shotgun (WGS) entry which is preliminary data.</text>
</comment>
<evidence type="ECO:0000256" key="5">
    <source>
        <dbReference type="HAMAP-Rule" id="MF_00835"/>
    </source>
</evidence>
<evidence type="ECO:0000256" key="3">
    <source>
        <dbReference type="ARBA" id="ARBA00022691"/>
    </source>
</evidence>
<dbReference type="Proteomes" id="UP000646484">
    <property type="component" value="Unassembled WGS sequence"/>
</dbReference>
<comment type="similarity">
    <text evidence="5">Belongs to the methyltransferase superfamily.</text>
</comment>
<keyword evidence="2 5" id="KW-0808">Transferase</keyword>
<name>A0ABR7CZJ5_9BACT</name>
<dbReference type="NCBIfam" id="TIGR02072">
    <property type="entry name" value="BioC"/>
    <property type="match status" value="1"/>
</dbReference>
<comment type="pathway">
    <text evidence="5">Cofactor biosynthesis; biotin biosynthesis.</text>
</comment>
<dbReference type="EC" id="2.1.1.197" evidence="5"/>
<evidence type="ECO:0000313" key="6">
    <source>
        <dbReference type="EMBL" id="MBC5620580.1"/>
    </source>
</evidence>
<keyword evidence="7" id="KW-1185">Reference proteome</keyword>
<dbReference type="GO" id="GO:0102130">
    <property type="term" value="F:malonyl-CoA methyltransferase activity"/>
    <property type="evidence" value="ECO:0007669"/>
    <property type="project" value="UniProtKB-EC"/>
</dbReference>
<dbReference type="EMBL" id="JACOOH010000002">
    <property type="protein sequence ID" value="MBC5620580.1"/>
    <property type="molecule type" value="Genomic_DNA"/>
</dbReference>
<dbReference type="HAMAP" id="MF_00835">
    <property type="entry name" value="BioC"/>
    <property type="match status" value="1"/>
</dbReference>
<dbReference type="PANTHER" id="PTHR43861">
    <property type="entry name" value="TRANS-ACONITATE 2-METHYLTRANSFERASE-RELATED"/>
    <property type="match status" value="1"/>
</dbReference>
<reference evidence="6 7" key="1">
    <citation type="submission" date="2020-08" db="EMBL/GenBank/DDBJ databases">
        <title>Genome public.</title>
        <authorList>
            <person name="Liu C."/>
            <person name="Sun Q."/>
        </authorList>
    </citation>
    <scope>NUCLEOTIDE SEQUENCE [LARGE SCALE GENOMIC DNA]</scope>
    <source>
        <strain evidence="6 7">NSJ-56</strain>
    </source>
</reference>
<comment type="function">
    <text evidence="5">Converts the free carboxyl group of a malonyl-thioester to its methyl ester by transfer of a methyl group from S-adenosyl-L-methionine (SAM). It allows to synthesize pimeloyl-ACP via the fatty acid synthetic pathway.</text>
</comment>
<gene>
    <name evidence="5 6" type="primary">bioC</name>
    <name evidence="6" type="ORF">H8S64_05665</name>
</gene>
<comment type="catalytic activity">
    <reaction evidence="5">
        <text>malonyl-[ACP] + S-adenosyl-L-methionine = malonyl-[ACP] methyl ester + S-adenosyl-L-homocysteine</text>
        <dbReference type="Rhea" id="RHEA:17105"/>
        <dbReference type="Rhea" id="RHEA-COMP:9623"/>
        <dbReference type="Rhea" id="RHEA-COMP:9954"/>
        <dbReference type="ChEBI" id="CHEBI:57856"/>
        <dbReference type="ChEBI" id="CHEBI:59789"/>
        <dbReference type="ChEBI" id="CHEBI:78449"/>
        <dbReference type="ChEBI" id="CHEBI:78845"/>
        <dbReference type="EC" id="2.1.1.197"/>
    </reaction>
</comment>
<dbReference type="CDD" id="cd02440">
    <property type="entry name" value="AdoMet_MTases"/>
    <property type="match status" value="1"/>
</dbReference>
<keyword evidence="1 5" id="KW-0489">Methyltransferase</keyword>
<evidence type="ECO:0000256" key="4">
    <source>
        <dbReference type="ARBA" id="ARBA00022756"/>
    </source>
</evidence>
<dbReference type="Pfam" id="PF13489">
    <property type="entry name" value="Methyltransf_23"/>
    <property type="match status" value="1"/>
</dbReference>
<evidence type="ECO:0000256" key="2">
    <source>
        <dbReference type="ARBA" id="ARBA00022679"/>
    </source>
</evidence>
<dbReference type="InterPro" id="IPR011814">
    <property type="entry name" value="BioC"/>
</dbReference>
<evidence type="ECO:0000313" key="7">
    <source>
        <dbReference type="Proteomes" id="UP000646484"/>
    </source>
</evidence>
<keyword evidence="3 5" id="KW-0949">S-adenosyl-L-methionine</keyword>